<dbReference type="OMA" id="GMAYCIE"/>
<dbReference type="InterPro" id="IPR011009">
    <property type="entry name" value="Kinase-like_dom_sf"/>
</dbReference>
<proteinExistence type="predicted"/>
<dbReference type="GO" id="GO:0004672">
    <property type="term" value="F:protein kinase activity"/>
    <property type="evidence" value="ECO:0007669"/>
    <property type="project" value="InterPro"/>
</dbReference>
<evidence type="ECO:0000256" key="5">
    <source>
        <dbReference type="ARBA" id="ARBA00023136"/>
    </source>
</evidence>
<evidence type="ECO:0000256" key="4">
    <source>
        <dbReference type="ARBA" id="ARBA00022989"/>
    </source>
</evidence>
<dbReference type="GO" id="GO:0016020">
    <property type="term" value="C:membrane"/>
    <property type="evidence" value="ECO:0007669"/>
    <property type="project" value="UniProtKB-SubCell"/>
</dbReference>
<dbReference type="InParanoid" id="A0A1U8PZ69"/>
<keyword evidence="4" id="KW-1133">Transmembrane helix</keyword>
<comment type="subcellular location">
    <subcellularLocation>
        <location evidence="6">Endomembrane system</location>
        <topology evidence="6">Single-pass membrane protein</topology>
    </subcellularLocation>
    <subcellularLocation>
        <location evidence="1">Membrane</location>
        <topology evidence="1">Single-pass type I membrane protein</topology>
    </subcellularLocation>
</comment>
<dbReference type="InterPro" id="IPR000719">
    <property type="entry name" value="Prot_kinase_dom"/>
</dbReference>
<dbReference type="PROSITE" id="PS50011">
    <property type="entry name" value="PROTEIN_KINASE_DOM"/>
    <property type="match status" value="1"/>
</dbReference>
<feature type="domain" description="Protein kinase" evidence="7">
    <location>
        <begin position="1"/>
        <end position="152"/>
    </location>
</feature>
<keyword evidence="3" id="KW-0732">Signal</keyword>
<dbReference type="GO" id="GO:0012505">
    <property type="term" value="C:endomembrane system"/>
    <property type="evidence" value="ECO:0007669"/>
    <property type="project" value="UniProtKB-SubCell"/>
</dbReference>
<protein>
    <submittedName>
        <fullName evidence="9">Probable inactive receptor-like protein kinase At3g56050</fullName>
    </submittedName>
</protein>
<dbReference type="PANTHER" id="PTHR46084">
    <property type="entry name" value="PROTEIN MALE DISCOVERER 2"/>
    <property type="match status" value="1"/>
</dbReference>
<dbReference type="GO" id="GO:0005524">
    <property type="term" value="F:ATP binding"/>
    <property type="evidence" value="ECO:0007669"/>
    <property type="project" value="InterPro"/>
</dbReference>
<evidence type="ECO:0000256" key="2">
    <source>
        <dbReference type="ARBA" id="ARBA00022692"/>
    </source>
</evidence>
<name>A0A1U8PZ69_NELNU</name>
<accession>A0A1U8PZ69</accession>
<evidence type="ECO:0000256" key="6">
    <source>
        <dbReference type="ARBA" id="ARBA00037847"/>
    </source>
</evidence>
<dbReference type="SUPFAM" id="SSF56112">
    <property type="entry name" value="Protein kinase-like (PK-like)"/>
    <property type="match status" value="1"/>
</dbReference>
<dbReference type="RefSeq" id="XP_019051844.1">
    <property type="nucleotide sequence ID" value="XM_019196299.1"/>
</dbReference>
<organism evidence="8 9">
    <name type="scientific">Nelumbo nucifera</name>
    <name type="common">Sacred lotus</name>
    <dbReference type="NCBI Taxonomy" id="4432"/>
    <lineage>
        <taxon>Eukaryota</taxon>
        <taxon>Viridiplantae</taxon>
        <taxon>Streptophyta</taxon>
        <taxon>Embryophyta</taxon>
        <taxon>Tracheophyta</taxon>
        <taxon>Spermatophyta</taxon>
        <taxon>Magnoliopsida</taxon>
        <taxon>Proteales</taxon>
        <taxon>Nelumbonaceae</taxon>
        <taxon>Nelumbo</taxon>
    </lineage>
</organism>
<evidence type="ECO:0000256" key="1">
    <source>
        <dbReference type="ARBA" id="ARBA00004479"/>
    </source>
</evidence>
<dbReference type="PANTHER" id="PTHR46084:SF14">
    <property type="entry name" value="PROTEIN KINASE DOMAIN-CONTAINING PROTEIN"/>
    <property type="match status" value="1"/>
</dbReference>
<reference evidence="9" key="1">
    <citation type="submission" date="2025-08" db="UniProtKB">
        <authorList>
            <consortium name="RefSeq"/>
        </authorList>
    </citation>
    <scope>IDENTIFICATION</scope>
</reference>
<dbReference type="Gene3D" id="1.10.510.10">
    <property type="entry name" value="Transferase(Phosphotransferase) domain 1"/>
    <property type="match status" value="1"/>
</dbReference>
<evidence type="ECO:0000313" key="9">
    <source>
        <dbReference type="RefSeq" id="XP_019051844.1"/>
    </source>
</evidence>
<dbReference type="Proteomes" id="UP000189703">
    <property type="component" value="Unplaced"/>
</dbReference>
<dbReference type="GeneID" id="104589219"/>
<evidence type="ECO:0000256" key="3">
    <source>
        <dbReference type="ARBA" id="ARBA00022729"/>
    </source>
</evidence>
<dbReference type="Pfam" id="PF07714">
    <property type="entry name" value="PK_Tyr_Ser-Thr"/>
    <property type="match status" value="1"/>
</dbReference>
<evidence type="ECO:0000259" key="7">
    <source>
        <dbReference type="PROSITE" id="PS50011"/>
    </source>
</evidence>
<keyword evidence="5" id="KW-0472">Membrane</keyword>
<evidence type="ECO:0000313" key="8">
    <source>
        <dbReference type="Proteomes" id="UP000189703"/>
    </source>
</evidence>
<sequence>MGMAYCIEHMHQLTPPMIYKNLHSSIIYLTEDYIAKISYFSFWNEATTSKMGSMTMELLDMRSGIESNIYNFGVKLLEMVTDRLPYSVDNSPLIDWAFRGEQSLKEIVDPTLKGFQEEELKKLLEVIRSCVHLDPKQRPTMREVTARLREITATGPDGTTYT</sequence>
<dbReference type="AlphaFoldDB" id="A0A1U8PZ69"/>
<keyword evidence="8" id="KW-1185">Reference proteome</keyword>
<dbReference type="InterPro" id="IPR001245">
    <property type="entry name" value="Ser-Thr/Tyr_kinase_cat_dom"/>
</dbReference>
<dbReference type="OrthoDB" id="291737at2759"/>
<keyword evidence="2" id="KW-0812">Transmembrane</keyword>
<gene>
    <name evidence="9" type="primary">LOC104589219</name>
</gene>
<dbReference type="STRING" id="4432.A0A1U8PZ69"/>
<dbReference type="KEGG" id="nnu:104589219"/>